<comment type="caution">
    <text evidence="1">The sequence shown here is derived from an EMBL/GenBank/DDBJ whole genome shotgun (WGS) entry which is preliminary data.</text>
</comment>
<feature type="non-terminal residue" evidence="1">
    <location>
        <position position="48"/>
    </location>
</feature>
<dbReference type="Gene3D" id="3.30.420.10">
    <property type="entry name" value="Ribonuclease H-like superfamily/Ribonuclease H"/>
    <property type="match status" value="1"/>
</dbReference>
<dbReference type="Proteomes" id="UP000663836">
    <property type="component" value="Unassembled WGS sequence"/>
</dbReference>
<reference evidence="1" key="1">
    <citation type="submission" date="2021-02" db="EMBL/GenBank/DDBJ databases">
        <authorList>
            <person name="Nowell W R."/>
        </authorList>
    </citation>
    <scope>NUCLEOTIDE SEQUENCE</scope>
</reference>
<dbReference type="GO" id="GO:0003676">
    <property type="term" value="F:nucleic acid binding"/>
    <property type="evidence" value="ECO:0007669"/>
    <property type="project" value="InterPro"/>
</dbReference>
<evidence type="ECO:0000313" key="2">
    <source>
        <dbReference type="Proteomes" id="UP000663836"/>
    </source>
</evidence>
<name>A0A820E2D8_9BILA</name>
<dbReference type="EMBL" id="CAJOBD010020615">
    <property type="protein sequence ID" value="CAF4241691.1"/>
    <property type="molecule type" value="Genomic_DNA"/>
</dbReference>
<dbReference type="AlphaFoldDB" id="A0A820E2D8"/>
<dbReference type="Pfam" id="PF01359">
    <property type="entry name" value="Transposase_1"/>
    <property type="match status" value="1"/>
</dbReference>
<proteinExistence type="predicted"/>
<protein>
    <submittedName>
        <fullName evidence="1">Uncharacterized protein</fullName>
    </submittedName>
</protein>
<dbReference type="InterPro" id="IPR036397">
    <property type="entry name" value="RNaseH_sf"/>
</dbReference>
<evidence type="ECO:0000313" key="1">
    <source>
        <dbReference type="EMBL" id="CAF4241691.1"/>
    </source>
</evidence>
<dbReference type="InterPro" id="IPR001888">
    <property type="entry name" value="Transposase_1"/>
</dbReference>
<sequence length="48" mass="5569">MMVILSVWWGIKGVIHWEFFPTGSTVTADLYCQQLNRVATKRQGKQDK</sequence>
<accession>A0A820E2D8</accession>
<gene>
    <name evidence="1" type="ORF">JBS370_LOCUS38336</name>
</gene>
<organism evidence="1 2">
    <name type="scientific">Rotaria sordida</name>
    <dbReference type="NCBI Taxonomy" id="392033"/>
    <lineage>
        <taxon>Eukaryota</taxon>
        <taxon>Metazoa</taxon>
        <taxon>Spiralia</taxon>
        <taxon>Gnathifera</taxon>
        <taxon>Rotifera</taxon>
        <taxon>Eurotatoria</taxon>
        <taxon>Bdelloidea</taxon>
        <taxon>Philodinida</taxon>
        <taxon>Philodinidae</taxon>
        <taxon>Rotaria</taxon>
    </lineage>
</organism>